<keyword evidence="2" id="KW-1185">Reference proteome</keyword>
<sequence>MCKLVALKEAIVDDWVTASNGWLWPTRVEPVNGPKAERRTRSVEVAVAGKGLNGEHIQRMDDAAVHALALPPHVERAMIANMAVLRALRSEITALETILHQGHSYAPNSRP</sequence>
<name>A0ABN0F9F4_9BURK</name>
<protein>
    <submittedName>
        <fullName evidence="1">Uncharacterized protein</fullName>
    </submittedName>
</protein>
<reference evidence="1 2" key="1">
    <citation type="journal article" date="2012" name="J. Bacteriol.">
        <title>Draft Genome Sequence of the Soil Bacterium Burkholderia terrae Strain BS001, Which Interacts with Fungal Surface Structures.</title>
        <authorList>
            <person name="Nazir R."/>
            <person name="Hansen M.A."/>
            <person name="Sorensen S."/>
            <person name="van Elsas J.D."/>
        </authorList>
    </citation>
    <scope>NUCLEOTIDE SEQUENCE [LARGE SCALE GENOMIC DNA]</scope>
    <source>
        <strain evidence="1 2">BS001</strain>
    </source>
</reference>
<evidence type="ECO:0000313" key="2">
    <source>
        <dbReference type="Proteomes" id="UP000004980"/>
    </source>
</evidence>
<dbReference type="EMBL" id="AKAU01000249">
    <property type="protein sequence ID" value="EIM95301.1"/>
    <property type="molecule type" value="Genomic_DNA"/>
</dbReference>
<dbReference type="RefSeq" id="WP_009769822.1">
    <property type="nucleotide sequence ID" value="NZ_AKAU01000249.1"/>
</dbReference>
<comment type="caution">
    <text evidence="1">The sequence shown here is derived from an EMBL/GenBank/DDBJ whole genome shotgun (WGS) entry which is preliminary data.</text>
</comment>
<dbReference type="Proteomes" id="UP000004980">
    <property type="component" value="Unassembled WGS sequence"/>
</dbReference>
<organism evidence="1 2">
    <name type="scientific">Paraburkholderia hospita</name>
    <dbReference type="NCBI Taxonomy" id="169430"/>
    <lineage>
        <taxon>Bacteria</taxon>
        <taxon>Pseudomonadati</taxon>
        <taxon>Pseudomonadota</taxon>
        <taxon>Betaproteobacteria</taxon>
        <taxon>Burkholderiales</taxon>
        <taxon>Burkholderiaceae</taxon>
        <taxon>Paraburkholderia</taxon>
    </lineage>
</organism>
<gene>
    <name evidence="1" type="ORF">WQE_39929</name>
</gene>
<evidence type="ECO:0000313" key="1">
    <source>
        <dbReference type="EMBL" id="EIM95301.1"/>
    </source>
</evidence>
<proteinExistence type="predicted"/>
<accession>A0ABN0F9F4</accession>